<dbReference type="PIRSF" id="PIRSF029171">
    <property type="entry name" value="Esterase_LipA"/>
    <property type="match status" value="1"/>
</dbReference>
<accession>A0A239M9M7</accession>
<dbReference type="InterPro" id="IPR005152">
    <property type="entry name" value="Lipase_secreted"/>
</dbReference>
<dbReference type="STRING" id="398843.A3K89_24975"/>
<dbReference type="AlphaFoldDB" id="A0A239M9M7"/>
<dbReference type="PANTHER" id="PTHR34853:SF1">
    <property type="entry name" value="LIPASE 5"/>
    <property type="match status" value="1"/>
</dbReference>
<dbReference type="Proteomes" id="UP000198327">
    <property type="component" value="Unassembled WGS sequence"/>
</dbReference>
<dbReference type="SUPFAM" id="SSF53474">
    <property type="entry name" value="alpha/beta-Hydrolases"/>
    <property type="match status" value="1"/>
</dbReference>
<dbReference type="Pfam" id="PF03583">
    <property type="entry name" value="LIP"/>
    <property type="match status" value="1"/>
</dbReference>
<dbReference type="GO" id="GO:0004806">
    <property type="term" value="F:triacylglycerol lipase activity"/>
    <property type="evidence" value="ECO:0007669"/>
    <property type="project" value="InterPro"/>
</dbReference>
<protein>
    <submittedName>
        <fullName evidence="1">Secretory lipase</fullName>
    </submittedName>
</protein>
<dbReference type="InterPro" id="IPR029058">
    <property type="entry name" value="AB_hydrolase_fold"/>
</dbReference>
<name>A0A239M9M7_9NOCA</name>
<gene>
    <name evidence="1" type="ORF">SAMN05421642_116123</name>
</gene>
<dbReference type="Gene3D" id="3.40.50.1820">
    <property type="entry name" value="alpha/beta hydrolase"/>
    <property type="match status" value="2"/>
</dbReference>
<reference evidence="2" key="1">
    <citation type="submission" date="2017-06" db="EMBL/GenBank/DDBJ databases">
        <authorList>
            <person name="Varghese N."/>
            <person name="Submissions S."/>
        </authorList>
    </citation>
    <scope>NUCLEOTIDE SEQUENCE [LARGE SCALE GENOMIC DNA]</scope>
    <source>
        <strain evidence="2">JCM 23211</strain>
    </source>
</reference>
<evidence type="ECO:0000313" key="2">
    <source>
        <dbReference type="Proteomes" id="UP000198327"/>
    </source>
</evidence>
<keyword evidence="2" id="KW-1185">Reference proteome</keyword>
<dbReference type="EMBL" id="FZOW01000016">
    <property type="protein sequence ID" value="SNT39180.1"/>
    <property type="molecule type" value="Genomic_DNA"/>
</dbReference>
<evidence type="ECO:0000313" key="1">
    <source>
        <dbReference type="EMBL" id="SNT39180.1"/>
    </source>
</evidence>
<dbReference type="GO" id="GO:0016042">
    <property type="term" value="P:lipid catabolic process"/>
    <property type="evidence" value="ECO:0007669"/>
    <property type="project" value="InterPro"/>
</dbReference>
<organism evidence="1 2">
    <name type="scientific">Rhodococcoides kyotonense</name>
    <dbReference type="NCBI Taxonomy" id="398843"/>
    <lineage>
        <taxon>Bacteria</taxon>
        <taxon>Bacillati</taxon>
        <taxon>Actinomycetota</taxon>
        <taxon>Actinomycetes</taxon>
        <taxon>Mycobacteriales</taxon>
        <taxon>Nocardiaceae</taxon>
        <taxon>Rhodococcoides</taxon>
    </lineage>
</organism>
<dbReference type="PANTHER" id="PTHR34853">
    <property type="match status" value="1"/>
</dbReference>
<proteinExistence type="predicted"/>
<sequence>MGCGQSDPAAPAYSTTAPTATDEALAARGTIISSTTEAGFDADAFPVGTSAVAYVYKSVSGVTGESTQVSGALFVPAGEAPAGGRPVVAYAHGTVGIEPGCAPTETSALAGDAGAVSLLLEQGYAVTYTDYQGLSSRTSSPPHPYLEPRTAGFDVIDSVRAARNLDPTLSTRWLAAGSSQGGHAAWAANEFSDIYGDGLDLVGSAVLAPALDISPVVARAQTSTLSDGQRALYPMIVEGAAAVDSTIDPDEHLHGILGDEKSALISCGPGSAAARSAAAAQVQPGDTVASNTEAAQQLTSRLQEYSLPKSSSPAPILALYGGSDDIVLPAWTEVALGRACGFGDSVLRVRLEGQGHTITPGSFLQTWIADRFAGRPAPDNC</sequence>